<dbReference type="InterPro" id="IPR043128">
    <property type="entry name" value="Rev_trsase/Diguanyl_cyclase"/>
</dbReference>
<evidence type="ECO:0000259" key="1">
    <source>
        <dbReference type="PROSITE" id="PS50887"/>
    </source>
</evidence>
<dbReference type="GO" id="GO:1902201">
    <property type="term" value="P:negative regulation of bacterial-type flagellum-dependent cell motility"/>
    <property type="evidence" value="ECO:0007669"/>
    <property type="project" value="TreeGrafter"/>
</dbReference>
<dbReference type="SMART" id="SM00267">
    <property type="entry name" value="GGDEF"/>
    <property type="match status" value="1"/>
</dbReference>
<feature type="domain" description="GGDEF" evidence="1">
    <location>
        <begin position="411"/>
        <end position="543"/>
    </location>
</feature>
<dbReference type="GO" id="GO:0005886">
    <property type="term" value="C:plasma membrane"/>
    <property type="evidence" value="ECO:0007669"/>
    <property type="project" value="TreeGrafter"/>
</dbReference>
<keyword evidence="3" id="KW-1185">Reference proteome</keyword>
<dbReference type="InterPro" id="IPR029787">
    <property type="entry name" value="Nucleotide_cyclase"/>
</dbReference>
<comment type="caution">
    <text evidence="2">The sequence shown here is derived from an EMBL/GenBank/DDBJ whole genome shotgun (WGS) entry which is preliminary data.</text>
</comment>
<accession>A0A4S8QB17</accession>
<organism evidence="2 3">
    <name type="scientific">Glycomyces buryatensis</name>
    <dbReference type="NCBI Taxonomy" id="2570927"/>
    <lineage>
        <taxon>Bacteria</taxon>
        <taxon>Bacillati</taxon>
        <taxon>Actinomycetota</taxon>
        <taxon>Actinomycetes</taxon>
        <taxon>Glycomycetales</taxon>
        <taxon>Glycomycetaceae</taxon>
        <taxon>Glycomyces</taxon>
    </lineage>
</organism>
<evidence type="ECO:0000313" key="2">
    <source>
        <dbReference type="EMBL" id="THV40082.1"/>
    </source>
</evidence>
<name>A0A4S8QB17_9ACTN</name>
<evidence type="ECO:0000313" key="3">
    <source>
        <dbReference type="Proteomes" id="UP000308760"/>
    </source>
</evidence>
<dbReference type="NCBIfam" id="TIGR00254">
    <property type="entry name" value="GGDEF"/>
    <property type="match status" value="1"/>
</dbReference>
<gene>
    <name evidence="2" type="ORF">FAB82_16280</name>
</gene>
<reference evidence="2 3" key="2">
    <citation type="submission" date="2019-05" db="EMBL/GenBank/DDBJ databases">
        <title>Glycomyces buryatensis sp. nov.</title>
        <authorList>
            <person name="Nikitina E."/>
        </authorList>
    </citation>
    <scope>NUCLEOTIDE SEQUENCE [LARGE SCALE GENOMIC DNA]</scope>
    <source>
        <strain evidence="2 3">18</strain>
    </source>
</reference>
<reference evidence="3" key="1">
    <citation type="submission" date="2019-04" db="EMBL/GenBank/DDBJ databases">
        <title>Nocardioides xinjiangensis sp. nov.</title>
        <authorList>
            <person name="Liu S."/>
        </authorList>
    </citation>
    <scope>NUCLEOTIDE SEQUENCE [LARGE SCALE GENOMIC DNA]</scope>
    <source>
        <strain evidence="3">18</strain>
    </source>
</reference>
<dbReference type="GO" id="GO:0043709">
    <property type="term" value="P:cell adhesion involved in single-species biofilm formation"/>
    <property type="evidence" value="ECO:0007669"/>
    <property type="project" value="TreeGrafter"/>
</dbReference>
<dbReference type="Pfam" id="PF00990">
    <property type="entry name" value="GGDEF"/>
    <property type="match status" value="1"/>
</dbReference>
<dbReference type="Proteomes" id="UP000308760">
    <property type="component" value="Unassembled WGS sequence"/>
</dbReference>
<protein>
    <submittedName>
        <fullName evidence="2">GGDEF domain-containing protein</fullName>
    </submittedName>
</protein>
<dbReference type="PANTHER" id="PTHR45138">
    <property type="entry name" value="REGULATORY COMPONENTS OF SENSORY TRANSDUCTION SYSTEM"/>
    <property type="match status" value="1"/>
</dbReference>
<dbReference type="CDD" id="cd01949">
    <property type="entry name" value="GGDEF"/>
    <property type="match status" value="1"/>
</dbReference>
<dbReference type="InterPro" id="IPR000160">
    <property type="entry name" value="GGDEF_dom"/>
</dbReference>
<dbReference type="InterPro" id="IPR050469">
    <property type="entry name" value="Diguanylate_Cyclase"/>
</dbReference>
<dbReference type="EMBL" id="STGY01000060">
    <property type="protein sequence ID" value="THV40082.1"/>
    <property type="molecule type" value="Genomic_DNA"/>
</dbReference>
<dbReference type="PANTHER" id="PTHR45138:SF24">
    <property type="entry name" value="DIGUANYLATE CYCLASE DGCC-RELATED"/>
    <property type="match status" value="1"/>
</dbReference>
<dbReference type="GO" id="GO:0052621">
    <property type="term" value="F:diguanylate cyclase activity"/>
    <property type="evidence" value="ECO:0007669"/>
    <property type="project" value="TreeGrafter"/>
</dbReference>
<dbReference type="PROSITE" id="PS50887">
    <property type="entry name" value="GGDEF"/>
    <property type="match status" value="1"/>
</dbReference>
<dbReference type="SUPFAM" id="SSF55073">
    <property type="entry name" value="Nucleotide cyclase"/>
    <property type="match status" value="1"/>
</dbReference>
<dbReference type="OrthoDB" id="23692at2"/>
<dbReference type="AlphaFoldDB" id="A0A4S8QB17"/>
<proteinExistence type="predicted"/>
<dbReference type="Gene3D" id="3.30.70.270">
    <property type="match status" value="1"/>
</dbReference>
<sequence length="550" mass="60367">MRASYGPLLMGKSSRAGPAPAVLDIFASRWQDSGVTPRRETTSARDYADQYRLLRAMMGSGMVAEAVSEATTIAYNAETAQQRAQAWLFILQGQINQRSIEQIPGTLDQSGSAVRRCRDYRLTGKFHALAAWYHHHHVKSLHFTAQHLVLASRALRSMNETSQAAVDAWYDLAVIMSNCGYQLQSGEALDQCHMLAERAGISRSSVEGVEIRVREALLAYYTGDSRACIGLLRKELRRVKPGLHGLDTRELEWIHYALARLNLLGFSEQWSVEQLLPATTSSAEALDLRALSRASRLISQGRGIEALEVLQEREIGDETLGVMEPEHLRSLALVAKGDHAASILAAHATTYALYKQINEFHTIYLDSAAALVDHDQLRRAAAGWADRANTDELTGLPNRRRLDAFLSEVDGDGMIAVLDLDGFKAVNDTHGHQAGDAILQRVAALLSSVVRAGDLLARTGGDEFILVLPGATEFDADAVSDRIRIAVAAENWEFSVPGTPVDVSIGWARLVPGGNPVQTLWAADQAMYQMKRARKSYLTLWLTAVSCRGV</sequence>